<dbReference type="PROSITE" id="PS50104">
    <property type="entry name" value="TIR"/>
    <property type="match status" value="1"/>
</dbReference>
<dbReference type="PROSITE" id="PS51534">
    <property type="entry name" value="SEFIR"/>
    <property type="match status" value="1"/>
</dbReference>
<dbReference type="EMBL" id="LAZR01054687">
    <property type="protein sequence ID" value="KKK78010.1"/>
    <property type="molecule type" value="Genomic_DNA"/>
</dbReference>
<dbReference type="InterPro" id="IPR000157">
    <property type="entry name" value="TIR_dom"/>
</dbReference>
<organism evidence="3">
    <name type="scientific">marine sediment metagenome</name>
    <dbReference type="NCBI Taxonomy" id="412755"/>
    <lineage>
        <taxon>unclassified sequences</taxon>
        <taxon>metagenomes</taxon>
        <taxon>ecological metagenomes</taxon>
    </lineage>
</organism>
<name>A0A0F8YW17_9ZZZZ</name>
<feature type="domain" description="TIR" evidence="1">
    <location>
        <begin position="3"/>
        <end position="131"/>
    </location>
</feature>
<evidence type="ECO:0000259" key="2">
    <source>
        <dbReference type="PROSITE" id="PS51534"/>
    </source>
</evidence>
<accession>A0A0F8YW17</accession>
<comment type="caution">
    <text evidence="3">The sequence shown here is derived from an EMBL/GenBank/DDBJ whole genome shotgun (WGS) entry which is preliminary data.</text>
</comment>
<feature type="non-terminal residue" evidence="3">
    <location>
        <position position="232"/>
    </location>
</feature>
<proteinExistence type="predicted"/>
<dbReference type="GO" id="GO:0007165">
    <property type="term" value="P:signal transduction"/>
    <property type="evidence" value="ECO:0007669"/>
    <property type="project" value="InterPro"/>
</dbReference>
<evidence type="ECO:0000259" key="1">
    <source>
        <dbReference type="PROSITE" id="PS50104"/>
    </source>
</evidence>
<dbReference type="Pfam" id="PF13676">
    <property type="entry name" value="TIR_2"/>
    <property type="match status" value="1"/>
</dbReference>
<sequence length="232" mass="26933">MKENPTAFISYSWDNQEYKTWVKSIASKLRADGIDVKLDQWEVVPGDQLPDFMEKSIREADYVLIFCTPNYKNKSEKREGGVGYEGDIITGELFQKQNQRKFIPVLCRGEWDESAPSWLFGKYYIDLKSDVNIENNYQDLITTIFNIREMAPPVGQKSSKGTNKKFYPKNENQDYTEIRIKGILVDEVGEPLNNGTPGSGLYKVPFELNRIPDYKWSQLFKQTWDKPPSWTS</sequence>
<dbReference type="InterPro" id="IPR035897">
    <property type="entry name" value="Toll_tir_struct_dom_sf"/>
</dbReference>
<dbReference type="SUPFAM" id="SSF52200">
    <property type="entry name" value="Toll/Interleukin receptor TIR domain"/>
    <property type="match status" value="1"/>
</dbReference>
<dbReference type="Gene3D" id="3.40.50.10140">
    <property type="entry name" value="Toll/interleukin-1 receptor homology (TIR) domain"/>
    <property type="match status" value="1"/>
</dbReference>
<dbReference type="InterPro" id="IPR013568">
    <property type="entry name" value="SEFIR_dom"/>
</dbReference>
<evidence type="ECO:0000313" key="3">
    <source>
        <dbReference type="EMBL" id="KKK78010.1"/>
    </source>
</evidence>
<gene>
    <name evidence="3" type="ORF">LCGC14_2847860</name>
</gene>
<protein>
    <submittedName>
        <fullName evidence="3">Uncharacterized protein</fullName>
    </submittedName>
</protein>
<feature type="domain" description="SEFIR" evidence="2">
    <location>
        <begin position="4"/>
        <end position="142"/>
    </location>
</feature>
<dbReference type="AlphaFoldDB" id="A0A0F8YW17"/>
<reference evidence="3" key="1">
    <citation type="journal article" date="2015" name="Nature">
        <title>Complex archaea that bridge the gap between prokaryotes and eukaryotes.</title>
        <authorList>
            <person name="Spang A."/>
            <person name="Saw J.H."/>
            <person name="Jorgensen S.L."/>
            <person name="Zaremba-Niedzwiedzka K."/>
            <person name="Martijn J."/>
            <person name="Lind A.E."/>
            <person name="van Eijk R."/>
            <person name="Schleper C."/>
            <person name="Guy L."/>
            <person name="Ettema T.J."/>
        </authorList>
    </citation>
    <scope>NUCLEOTIDE SEQUENCE</scope>
</reference>